<reference evidence="9 10" key="1">
    <citation type="submission" date="2021-04" db="EMBL/GenBank/DDBJ databases">
        <title>Paenibacillus sp. DLE-14 whole genome sequence.</title>
        <authorList>
            <person name="Ham Y.J."/>
        </authorList>
    </citation>
    <scope>NUCLEOTIDE SEQUENCE [LARGE SCALE GENOMIC DNA]</scope>
    <source>
        <strain evidence="9 10">DLE-14</strain>
    </source>
</reference>
<evidence type="ECO:0000256" key="5">
    <source>
        <dbReference type="ARBA" id="ARBA00022989"/>
    </source>
</evidence>
<evidence type="ECO:0000313" key="10">
    <source>
        <dbReference type="Proteomes" id="UP000673394"/>
    </source>
</evidence>
<evidence type="ECO:0000313" key="9">
    <source>
        <dbReference type="EMBL" id="MBP3964831.1"/>
    </source>
</evidence>
<feature type="domain" description="Polysaccharide chain length determinant N-terminal" evidence="8">
    <location>
        <begin position="4"/>
        <end position="96"/>
    </location>
</feature>
<comment type="subcellular location">
    <subcellularLocation>
        <location evidence="1">Cell membrane</location>
        <topology evidence="1">Multi-pass membrane protein</topology>
    </subcellularLocation>
</comment>
<feature type="transmembrane region" description="Helical" evidence="7">
    <location>
        <begin position="21"/>
        <end position="40"/>
    </location>
</feature>
<evidence type="ECO:0000256" key="3">
    <source>
        <dbReference type="ARBA" id="ARBA00022475"/>
    </source>
</evidence>
<gene>
    <name evidence="9" type="ORF">I8J30_19090</name>
</gene>
<protein>
    <submittedName>
        <fullName evidence="9">Lipopolysaccharide biosynthesis protein</fullName>
    </submittedName>
</protein>
<dbReference type="PANTHER" id="PTHR32309">
    <property type="entry name" value="TYROSINE-PROTEIN KINASE"/>
    <property type="match status" value="1"/>
</dbReference>
<feature type="transmembrane region" description="Helical" evidence="7">
    <location>
        <begin position="179"/>
        <end position="201"/>
    </location>
</feature>
<dbReference type="InterPro" id="IPR050445">
    <property type="entry name" value="Bact_polysacc_biosynth/exp"/>
</dbReference>
<keyword evidence="5 7" id="KW-1133">Transmembrane helix</keyword>
<comment type="similarity">
    <text evidence="2">Belongs to the CpsC/CapA family.</text>
</comment>
<dbReference type="Pfam" id="PF02706">
    <property type="entry name" value="Wzz"/>
    <property type="match status" value="1"/>
</dbReference>
<keyword evidence="10" id="KW-1185">Reference proteome</keyword>
<comment type="caution">
    <text evidence="9">The sequence shown here is derived from an EMBL/GenBank/DDBJ whole genome shotgun (WGS) entry which is preliminary data.</text>
</comment>
<accession>A0ABS5CG78</accession>
<keyword evidence="6 7" id="KW-0472">Membrane</keyword>
<evidence type="ECO:0000256" key="2">
    <source>
        <dbReference type="ARBA" id="ARBA00006683"/>
    </source>
</evidence>
<dbReference type="InterPro" id="IPR003856">
    <property type="entry name" value="LPS_length_determ_N"/>
</dbReference>
<name>A0ABS5CG78_9BACL</name>
<dbReference type="RefSeq" id="WP_210660801.1">
    <property type="nucleotide sequence ID" value="NZ_JAGKSP010000008.1"/>
</dbReference>
<evidence type="ECO:0000256" key="4">
    <source>
        <dbReference type="ARBA" id="ARBA00022692"/>
    </source>
</evidence>
<evidence type="ECO:0000259" key="8">
    <source>
        <dbReference type="Pfam" id="PF02706"/>
    </source>
</evidence>
<evidence type="ECO:0000256" key="7">
    <source>
        <dbReference type="SAM" id="Phobius"/>
    </source>
</evidence>
<evidence type="ECO:0000256" key="6">
    <source>
        <dbReference type="ARBA" id="ARBA00023136"/>
    </source>
</evidence>
<keyword evidence="3" id="KW-1003">Cell membrane</keyword>
<proteinExistence type="inferred from homology"/>
<dbReference type="Proteomes" id="UP000673394">
    <property type="component" value="Unassembled WGS sequence"/>
</dbReference>
<sequence length="258" mass="28676">MQIELELRDYIRIITKRKWMIVAIVVICSMAAGLYSYFMIEPVYQATTKIVVNRTAAAGASTNDLDLNEVNANLRLIDTYKEVIKTPAIMELVSNQHPEFGMSVDDLIRKVKVSSVNNTQVMTMAVQDLSYERAAEVVNAVTQVFKEQIPTIFNVQNVTILNLANLNPSKEPVPVNNKFALNVILAFVVSLMAAAGIAFLLEYLDDTIKTEADVLRYLELPTMGQIAKVKNEHANREEAIKTARVKSGGEISNVQVGK</sequence>
<evidence type="ECO:0000256" key="1">
    <source>
        <dbReference type="ARBA" id="ARBA00004651"/>
    </source>
</evidence>
<dbReference type="EMBL" id="JAGKSP010000008">
    <property type="protein sequence ID" value="MBP3964831.1"/>
    <property type="molecule type" value="Genomic_DNA"/>
</dbReference>
<dbReference type="PANTHER" id="PTHR32309:SF13">
    <property type="entry name" value="FERRIC ENTEROBACTIN TRANSPORT PROTEIN FEPE"/>
    <property type="match status" value="1"/>
</dbReference>
<keyword evidence="4 7" id="KW-0812">Transmembrane</keyword>
<organism evidence="9 10">
    <name type="scientific">Paenibacillus lignilyticus</name>
    <dbReference type="NCBI Taxonomy" id="1172615"/>
    <lineage>
        <taxon>Bacteria</taxon>
        <taxon>Bacillati</taxon>
        <taxon>Bacillota</taxon>
        <taxon>Bacilli</taxon>
        <taxon>Bacillales</taxon>
        <taxon>Paenibacillaceae</taxon>
        <taxon>Paenibacillus</taxon>
    </lineage>
</organism>